<reference evidence="8 9" key="1">
    <citation type="submission" date="2018-02" db="EMBL/GenBank/DDBJ databases">
        <title>Insights into the biology of acidophilic members of the Acidiferrobacteraceae family derived from comparative genomic analyses.</title>
        <authorList>
            <person name="Issotta F."/>
            <person name="Thyssen C."/>
            <person name="Mena C."/>
            <person name="Moya A."/>
            <person name="Bellenberg S."/>
            <person name="Sproer C."/>
            <person name="Covarrubias P.C."/>
            <person name="Sand W."/>
            <person name="Quatrini R."/>
            <person name="Vera M."/>
        </authorList>
    </citation>
    <scope>NUCLEOTIDE SEQUENCE [LARGE SCALE GENOMIC DNA]</scope>
    <source>
        <strain evidence="9">m-1</strain>
    </source>
</reference>
<keyword evidence="3" id="KW-1003">Cell membrane</keyword>
<name>A0A1C2FZA5_9GAMM</name>
<dbReference type="Gene3D" id="3.30.420.270">
    <property type="match status" value="1"/>
</dbReference>
<evidence type="ECO:0000256" key="5">
    <source>
        <dbReference type="ARBA" id="ARBA00022989"/>
    </source>
</evidence>
<dbReference type="RefSeq" id="WP_065971689.1">
    <property type="nucleotide sequence ID" value="NZ_CP080624.1"/>
</dbReference>
<dbReference type="Pfam" id="PF02472">
    <property type="entry name" value="ExbD"/>
    <property type="match status" value="1"/>
</dbReference>
<organism evidence="8 9">
    <name type="scientific">Acidiferrobacter thiooxydans</name>
    <dbReference type="NCBI Taxonomy" id="163359"/>
    <lineage>
        <taxon>Bacteria</taxon>
        <taxon>Pseudomonadati</taxon>
        <taxon>Pseudomonadota</taxon>
        <taxon>Gammaproteobacteria</taxon>
        <taxon>Acidiferrobacterales</taxon>
        <taxon>Acidiferrobacteraceae</taxon>
        <taxon>Acidiferrobacter</taxon>
    </lineage>
</organism>
<comment type="similarity">
    <text evidence="2 7">Belongs to the ExbD/TolR family.</text>
</comment>
<evidence type="ECO:0000256" key="4">
    <source>
        <dbReference type="ARBA" id="ARBA00022692"/>
    </source>
</evidence>
<gene>
    <name evidence="8" type="ORF">C4900_02495</name>
</gene>
<dbReference type="AlphaFoldDB" id="A0A1C2FZA5"/>
<comment type="subcellular location">
    <subcellularLocation>
        <location evidence="1">Cell membrane</location>
        <topology evidence="1">Single-pass membrane protein</topology>
    </subcellularLocation>
    <subcellularLocation>
        <location evidence="7">Cell membrane</location>
        <topology evidence="7">Single-pass type II membrane protein</topology>
    </subcellularLocation>
</comment>
<comment type="caution">
    <text evidence="8">The sequence shown here is derived from an EMBL/GenBank/DDBJ whole genome shotgun (WGS) entry which is preliminary data.</text>
</comment>
<keyword evidence="7" id="KW-0653">Protein transport</keyword>
<keyword evidence="5" id="KW-1133">Transmembrane helix</keyword>
<dbReference type="EMBL" id="PSYR01000001">
    <property type="protein sequence ID" value="RCN58669.1"/>
    <property type="molecule type" value="Genomic_DNA"/>
</dbReference>
<keyword evidence="6" id="KW-0472">Membrane</keyword>
<dbReference type="GO" id="GO:0005886">
    <property type="term" value="C:plasma membrane"/>
    <property type="evidence" value="ECO:0007669"/>
    <property type="project" value="UniProtKB-SubCell"/>
</dbReference>
<dbReference type="STRING" id="163359.A9R16_02165"/>
<keyword evidence="4 7" id="KW-0812">Transmembrane</keyword>
<protein>
    <submittedName>
        <fullName evidence="8">Biopolymer transporter ExbD</fullName>
    </submittedName>
</protein>
<dbReference type="OrthoDB" id="9793581at2"/>
<evidence type="ECO:0000256" key="3">
    <source>
        <dbReference type="ARBA" id="ARBA00022475"/>
    </source>
</evidence>
<keyword evidence="7" id="KW-0813">Transport</keyword>
<dbReference type="Proteomes" id="UP000253250">
    <property type="component" value="Unassembled WGS sequence"/>
</dbReference>
<dbReference type="GO" id="GO:0015031">
    <property type="term" value="P:protein transport"/>
    <property type="evidence" value="ECO:0007669"/>
    <property type="project" value="UniProtKB-KW"/>
</dbReference>
<proteinExistence type="inferred from homology"/>
<evidence type="ECO:0000256" key="6">
    <source>
        <dbReference type="ARBA" id="ARBA00023136"/>
    </source>
</evidence>
<accession>A0A1C2FZA5</accession>
<dbReference type="GO" id="GO:0022857">
    <property type="term" value="F:transmembrane transporter activity"/>
    <property type="evidence" value="ECO:0007669"/>
    <property type="project" value="InterPro"/>
</dbReference>
<dbReference type="InterPro" id="IPR003400">
    <property type="entry name" value="ExbD"/>
</dbReference>
<evidence type="ECO:0000313" key="8">
    <source>
        <dbReference type="EMBL" id="RCN58669.1"/>
    </source>
</evidence>
<dbReference type="PANTHER" id="PTHR30558:SF7">
    <property type="entry name" value="TOL-PAL SYSTEM PROTEIN TOLR"/>
    <property type="match status" value="1"/>
</dbReference>
<evidence type="ECO:0000313" key="9">
    <source>
        <dbReference type="Proteomes" id="UP000253250"/>
    </source>
</evidence>
<evidence type="ECO:0000256" key="2">
    <source>
        <dbReference type="ARBA" id="ARBA00005811"/>
    </source>
</evidence>
<keyword evidence="9" id="KW-1185">Reference proteome</keyword>
<sequence>MKMRYFETKKGRIELIPMIDVMFFLLVFFMILTLRMIPDHGLGLALPQASTAKVLPRPQILISLTANGKVHVQGHVVARAALTRLLSQRVGGRRADVTIAAAKNVPFQDFVAVMSAARKAGVASIGIAAHQR</sequence>
<evidence type="ECO:0000256" key="1">
    <source>
        <dbReference type="ARBA" id="ARBA00004162"/>
    </source>
</evidence>
<dbReference type="PANTHER" id="PTHR30558">
    <property type="entry name" value="EXBD MEMBRANE COMPONENT OF PMF-DRIVEN MACROMOLECULE IMPORT SYSTEM"/>
    <property type="match status" value="1"/>
</dbReference>
<evidence type="ECO:0000256" key="7">
    <source>
        <dbReference type="RuleBase" id="RU003879"/>
    </source>
</evidence>